<protein>
    <submittedName>
        <fullName evidence="1">Uncharacterized protein</fullName>
    </submittedName>
</protein>
<gene>
    <name evidence="1" type="ORF">ECRASSUSDP1_LOCUS11576</name>
</gene>
<keyword evidence="2" id="KW-1185">Reference proteome</keyword>
<dbReference type="Proteomes" id="UP001295684">
    <property type="component" value="Unassembled WGS sequence"/>
</dbReference>
<name>A0AAD1UNW2_EUPCR</name>
<dbReference type="EMBL" id="CAMPGE010011432">
    <property type="protein sequence ID" value="CAI2370267.1"/>
    <property type="molecule type" value="Genomic_DNA"/>
</dbReference>
<dbReference type="AlphaFoldDB" id="A0AAD1UNW2"/>
<evidence type="ECO:0000313" key="1">
    <source>
        <dbReference type="EMBL" id="CAI2370267.1"/>
    </source>
</evidence>
<accession>A0AAD1UNW2</accession>
<proteinExistence type="predicted"/>
<reference evidence="1" key="1">
    <citation type="submission" date="2023-07" db="EMBL/GenBank/DDBJ databases">
        <authorList>
            <consortium name="AG Swart"/>
            <person name="Singh M."/>
            <person name="Singh A."/>
            <person name="Seah K."/>
            <person name="Emmerich C."/>
        </authorList>
    </citation>
    <scope>NUCLEOTIDE SEQUENCE</scope>
    <source>
        <strain evidence="1">DP1</strain>
    </source>
</reference>
<evidence type="ECO:0000313" key="2">
    <source>
        <dbReference type="Proteomes" id="UP001295684"/>
    </source>
</evidence>
<sequence>MFFSPRKDERDLSKLNLKLPNLEFSKRRVSAFPGFKDFNFGKLKKEKSIRTKKESKLFTSRNNLKQDFSAASSVPSLEEVIIPERNLPIDKLENYVSSKEKRVPIFGYPIISFHLNSKKEDKIKFLWSLIAKKIISLDTKKCLIKHFLDGNKAYQAKESNIFTSFTYGASPSKSRISLEETDTDFSEDTDSNINSSRLLRPHHLKNLNPRYKGKGKRINSARRNPDMRYKNYQSLTKYLNSGVSKYSPSPAPKIKIAKKASSKSPLTREEKKIMKKALQSSIFKPMKKKEAKLCSRSTVRIGRSHKFLKGIKTKLQPQWLPKFKKAKRREKQEDYKTIL</sequence>
<comment type="caution">
    <text evidence="1">The sequence shown here is derived from an EMBL/GenBank/DDBJ whole genome shotgun (WGS) entry which is preliminary data.</text>
</comment>
<organism evidence="1 2">
    <name type="scientific">Euplotes crassus</name>
    <dbReference type="NCBI Taxonomy" id="5936"/>
    <lineage>
        <taxon>Eukaryota</taxon>
        <taxon>Sar</taxon>
        <taxon>Alveolata</taxon>
        <taxon>Ciliophora</taxon>
        <taxon>Intramacronucleata</taxon>
        <taxon>Spirotrichea</taxon>
        <taxon>Hypotrichia</taxon>
        <taxon>Euplotida</taxon>
        <taxon>Euplotidae</taxon>
        <taxon>Moneuplotes</taxon>
    </lineage>
</organism>